<comment type="caution">
    <text evidence="3">The sequence shown here is derived from an EMBL/GenBank/DDBJ whole genome shotgun (WGS) entry which is preliminary data.</text>
</comment>
<name>A0ABU5N7D1_9MICO</name>
<dbReference type="Pfam" id="PF02624">
    <property type="entry name" value="YcaO"/>
    <property type="match status" value="1"/>
</dbReference>
<reference evidence="3 4" key="1">
    <citation type="submission" date="2023-10" db="EMBL/GenBank/DDBJ databases">
        <title>Microbacterium xanthum sp. nov., isolated from seaweed.</title>
        <authorList>
            <person name="Lee S.D."/>
        </authorList>
    </citation>
    <scope>NUCLEOTIDE SEQUENCE [LARGE SCALE GENOMIC DNA]</scope>
    <source>
        <strain evidence="3 4">KCTC 19124</strain>
    </source>
</reference>
<dbReference type="EMBL" id="JAWJYN010000002">
    <property type="protein sequence ID" value="MDZ8162010.1"/>
    <property type="molecule type" value="Genomic_DNA"/>
</dbReference>
<proteinExistence type="predicted"/>
<protein>
    <submittedName>
        <fullName evidence="3">YcaO-like family protein</fullName>
    </submittedName>
</protein>
<gene>
    <name evidence="3" type="ORF">R2Q92_09155</name>
</gene>
<evidence type="ECO:0000259" key="2">
    <source>
        <dbReference type="PROSITE" id="PS51664"/>
    </source>
</evidence>
<sequence>MTPLSVHALGEDRLLVSAWGGRRWVLEAPPSQIDAPAVQAALDRLRASAENAPALPATLGTSPGWEECDESAGSDGEGKDGEGRLVTGRETPPVVVGLDALGTLAAKVRRKTTVGVLFAGRLFRTTLAPGDSAHDAAELSRMLRATIAEPAHAATLAGPAVRDEITPLLRAGADVTGTAREHDAVEEWNGASWCAHRRRPRPLVDPVTGILARVTARPVDPDAPPGFVHLHAELPHLTSVDQRFQPDPLAPAGGFRGGASPDDEAVRSGLAHLCGAYLGQGQIRLADATSLRAAGDEVLTVDRWRPHPPELHTHPGFPFVRLGDDDPTWWLRGDECGRTCWVPLSLVHAGYLASELDPLPRTNGHNLVGLGAGFTTAEARDRAAAHLIAHDAVSRWWESDDALREVDAPGPVREAWVGCGWSLRVLAVPSRFGVPVRLAVVDAADQGVVALGFGCAREADDATESAVAAALIQHASARDLAGETSLIRNAAVLGNGGVAGLMPFDPDRRYADAFADTRRLIDPMCHLQRGLDPRVVADTRRRVTPAAPEASVDVGGPATGAGPSPWEALTRSARTVLVDVTTDEVRQAGTHAVRVLAPDLRRIDVAAFDDPSRASHPYPGW</sequence>
<dbReference type="InterPro" id="IPR003776">
    <property type="entry name" value="YcaO-like_dom"/>
</dbReference>
<evidence type="ECO:0000256" key="1">
    <source>
        <dbReference type="SAM" id="MobiDB-lite"/>
    </source>
</evidence>
<feature type="domain" description="YcaO" evidence="2">
    <location>
        <begin position="256"/>
        <end position="621"/>
    </location>
</feature>
<dbReference type="Proteomes" id="UP001291912">
    <property type="component" value="Unassembled WGS sequence"/>
</dbReference>
<dbReference type="PROSITE" id="PS51664">
    <property type="entry name" value="YCAO"/>
    <property type="match status" value="1"/>
</dbReference>
<dbReference type="RefSeq" id="WP_194424508.1">
    <property type="nucleotide sequence ID" value="NZ_BAAAPT010000002.1"/>
</dbReference>
<evidence type="ECO:0000313" key="4">
    <source>
        <dbReference type="Proteomes" id="UP001291912"/>
    </source>
</evidence>
<evidence type="ECO:0000313" key="3">
    <source>
        <dbReference type="EMBL" id="MDZ8162010.1"/>
    </source>
</evidence>
<keyword evidence="4" id="KW-1185">Reference proteome</keyword>
<organism evidence="3 4">
    <name type="scientific">Microbacterium aquimaris</name>
    <dbReference type="NCBI Taxonomy" id="459816"/>
    <lineage>
        <taxon>Bacteria</taxon>
        <taxon>Bacillati</taxon>
        <taxon>Actinomycetota</taxon>
        <taxon>Actinomycetes</taxon>
        <taxon>Micrococcales</taxon>
        <taxon>Microbacteriaceae</taxon>
        <taxon>Microbacterium</taxon>
    </lineage>
</organism>
<feature type="region of interest" description="Disordered" evidence="1">
    <location>
        <begin position="53"/>
        <end position="88"/>
    </location>
</feature>
<accession>A0ABU5N7D1</accession>
<feature type="region of interest" description="Disordered" evidence="1">
    <location>
        <begin position="544"/>
        <end position="566"/>
    </location>
</feature>